<comment type="caution">
    <text evidence="3">The sequence shown here is derived from an EMBL/GenBank/DDBJ whole genome shotgun (WGS) entry which is preliminary data.</text>
</comment>
<accession>A0A6M1L5C8</accession>
<feature type="transmembrane region" description="Helical" evidence="2">
    <location>
        <begin position="193"/>
        <end position="212"/>
    </location>
</feature>
<dbReference type="Proteomes" id="UP000478148">
    <property type="component" value="Unassembled WGS sequence"/>
</dbReference>
<gene>
    <name evidence="3" type="ORF">ENC19_06295</name>
</gene>
<reference evidence="3 4" key="1">
    <citation type="submission" date="2020-02" db="EMBL/GenBank/DDBJ databases">
        <title>Draft Genome Sequence of Verrucosispora sp. Strain CWR15, Isolated from Gulf of Mexico Sponge.</title>
        <authorList>
            <person name="Kennedy S.J."/>
            <person name="Cella E."/>
            <person name="Azarian T."/>
            <person name="Baker B.J."/>
            <person name="Shaw L.N."/>
        </authorList>
    </citation>
    <scope>NUCLEOTIDE SEQUENCE [LARGE SCALE GENOMIC DNA]</scope>
    <source>
        <strain evidence="3 4">CWR15</strain>
    </source>
</reference>
<keyword evidence="2" id="KW-0472">Membrane</keyword>
<evidence type="ECO:0008006" key="5">
    <source>
        <dbReference type="Google" id="ProtNLM"/>
    </source>
</evidence>
<name>A0A6M1L5C8_9ACTN</name>
<proteinExistence type="predicted"/>
<feature type="transmembrane region" description="Helical" evidence="2">
    <location>
        <begin position="224"/>
        <end position="244"/>
    </location>
</feature>
<evidence type="ECO:0000313" key="4">
    <source>
        <dbReference type="Proteomes" id="UP000478148"/>
    </source>
</evidence>
<evidence type="ECO:0000256" key="1">
    <source>
        <dbReference type="SAM" id="MobiDB-lite"/>
    </source>
</evidence>
<protein>
    <recommendedName>
        <fullName evidence="5">DUF3592 domain-containing protein</fullName>
    </recommendedName>
</protein>
<evidence type="ECO:0000256" key="2">
    <source>
        <dbReference type="SAM" id="Phobius"/>
    </source>
</evidence>
<keyword evidence="2" id="KW-0812">Transmembrane</keyword>
<feature type="region of interest" description="Disordered" evidence="1">
    <location>
        <begin position="1"/>
        <end position="86"/>
    </location>
</feature>
<dbReference type="EMBL" id="SAIY01000002">
    <property type="protein sequence ID" value="NGM12314.1"/>
    <property type="molecule type" value="Genomic_DNA"/>
</dbReference>
<keyword evidence="4" id="KW-1185">Reference proteome</keyword>
<feature type="transmembrane region" description="Helical" evidence="2">
    <location>
        <begin position="87"/>
        <end position="106"/>
    </location>
</feature>
<sequence>MEPTTGAPVDTLPRRVPVRPVGRRGRRHRSRDDGTPDEDTFWAPIEQVHWDGTPVRQDTPGRTDPWWQRFRPARRRRERSSHPPDPLAGLSALIGLSLAAAFFAWVSAGPFWLAVGHATSGTVVVTRCSGDGLTQRCRGIFTATQEEFRIHGVRVSGVPRESAVPGSVLPARVTGPDGHVAYTDRGVGAQLRWLLGMLAVLGCALGIARWTGATRLPDPTERRWAIVASLAGPPLTALGFLIAAW</sequence>
<evidence type="ECO:0000313" key="3">
    <source>
        <dbReference type="EMBL" id="NGM12314.1"/>
    </source>
</evidence>
<keyword evidence="2" id="KW-1133">Transmembrane helix</keyword>
<organism evidence="3 4">
    <name type="scientific">Verrucosispora sioxanthis</name>
    <dbReference type="NCBI Taxonomy" id="2499994"/>
    <lineage>
        <taxon>Bacteria</taxon>
        <taxon>Bacillati</taxon>
        <taxon>Actinomycetota</taxon>
        <taxon>Actinomycetes</taxon>
        <taxon>Micromonosporales</taxon>
        <taxon>Micromonosporaceae</taxon>
        <taxon>Micromonospora</taxon>
    </lineage>
</organism>
<dbReference type="AlphaFoldDB" id="A0A6M1L5C8"/>